<gene>
    <name evidence="3" type="ORF">WJX75_001549</name>
</gene>
<feature type="region of interest" description="Disordered" evidence="1">
    <location>
        <begin position="264"/>
        <end position="314"/>
    </location>
</feature>
<dbReference type="InterPro" id="IPR000120">
    <property type="entry name" value="Amidase"/>
</dbReference>
<dbReference type="EMBL" id="JALJOT010000002">
    <property type="protein sequence ID" value="KAK9917173.1"/>
    <property type="molecule type" value="Genomic_DNA"/>
</dbReference>
<dbReference type="Proteomes" id="UP001491310">
    <property type="component" value="Unassembled WGS sequence"/>
</dbReference>
<protein>
    <recommendedName>
        <fullName evidence="2">Amidase domain-containing protein</fullName>
    </recommendedName>
</protein>
<dbReference type="PANTHER" id="PTHR11895">
    <property type="entry name" value="TRANSAMIDASE"/>
    <property type="match status" value="1"/>
</dbReference>
<dbReference type="Gene3D" id="1.20.58.1700">
    <property type="match status" value="1"/>
</dbReference>
<comment type="caution">
    <text evidence="3">The sequence shown here is derived from an EMBL/GenBank/DDBJ whole genome shotgun (WGS) entry which is preliminary data.</text>
</comment>
<dbReference type="Pfam" id="PF01425">
    <property type="entry name" value="Amidase"/>
    <property type="match status" value="2"/>
</dbReference>
<dbReference type="PANTHER" id="PTHR11895:SF169">
    <property type="entry name" value="GLUTAMYL-TRNA(GLN) AMIDOTRANSFERASE"/>
    <property type="match status" value="1"/>
</dbReference>
<accession>A0ABR2YZ21</accession>
<evidence type="ECO:0000313" key="4">
    <source>
        <dbReference type="Proteomes" id="UP001491310"/>
    </source>
</evidence>
<keyword evidence="4" id="KW-1185">Reference proteome</keyword>
<dbReference type="SUPFAM" id="SSF75304">
    <property type="entry name" value="Amidase signature (AS) enzymes"/>
    <property type="match status" value="1"/>
</dbReference>
<evidence type="ECO:0000313" key="3">
    <source>
        <dbReference type="EMBL" id="KAK9917173.1"/>
    </source>
</evidence>
<reference evidence="3 4" key="1">
    <citation type="journal article" date="2024" name="Nat. Commun.">
        <title>Phylogenomics reveals the evolutionary origins of lichenization in chlorophyte algae.</title>
        <authorList>
            <person name="Puginier C."/>
            <person name="Libourel C."/>
            <person name="Otte J."/>
            <person name="Skaloud P."/>
            <person name="Haon M."/>
            <person name="Grisel S."/>
            <person name="Petersen M."/>
            <person name="Berrin J.G."/>
            <person name="Delaux P.M."/>
            <person name="Dal Grande F."/>
            <person name="Keller J."/>
        </authorList>
    </citation>
    <scope>NUCLEOTIDE SEQUENCE [LARGE SCALE GENOMIC DNA]</scope>
    <source>
        <strain evidence="3 4">SAG 216-7</strain>
    </source>
</reference>
<organism evidence="3 4">
    <name type="scientific">Coccomyxa subellipsoidea</name>
    <dbReference type="NCBI Taxonomy" id="248742"/>
    <lineage>
        <taxon>Eukaryota</taxon>
        <taxon>Viridiplantae</taxon>
        <taxon>Chlorophyta</taxon>
        <taxon>core chlorophytes</taxon>
        <taxon>Trebouxiophyceae</taxon>
        <taxon>Trebouxiophyceae incertae sedis</taxon>
        <taxon>Coccomyxaceae</taxon>
        <taxon>Coccomyxa</taxon>
    </lineage>
</organism>
<dbReference type="Gene3D" id="3.90.1300.10">
    <property type="entry name" value="Amidase signature (AS) domain"/>
    <property type="match status" value="1"/>
</dbReference>
<feature type="domain" description="Amidase" evidence="2">
    <location>
        <begin position="340"/>
        <end position="555"/>
    </location>
</feature>
<proteinExistence type="predicted"/>
<dbReference type="InterPro" id="IPR036928">
    <property type="entry name" value="AS_sf"/>
</dbReference>
<evidence type="ECO:0000259" key="2">
    <source>
        <dbReference type="Pfam" id="PF01425"/>
    </source>
</evidence>
<evidence type="ECO:0000256" key="1">
    <source>
        <dbReference type="SAM" id="MobiDB-lite"/>
    </source>
</evidence>
<feature type="domain" description="Amidase" evidence="2">
    <location>
        <begin position="94"/>
        <end position="279"/>
    </location>
</feature>
<sequence length="586" mass="61692">MLGQRFGVDGHQTFYFCPRHLALLFPTPLLPGVRMGEAFEIQALQRAYRDASTTPTEVISRLHPLLAQEKGMFITLATLESLLERCRSLEALPLAARGPLYGVPFGVKDNIDVAGFPTTAACEAYRYHPSQSAPGVEGLLEAGGVMVGKTNLDQFAAGLVGTRTPYGTARNPFDDRFLPGGSSSGSGAAVGCGLLTFALGTDTAGSGRVPAHFCGCVGIKPTVGRVSTTGVVRACRALDCISVFARTVSDAALVLRIMQDAGPKLADPNWRVPPEVVPEFGPASSGELPEATPPSTPGQSPGSPGGLPNGHAHKPSFRFGLPEAKFLSFAGPGGDAFARGYERLYGEAVQRLQQLGGVPVPIDFEPFATTAELLYTSAFLAERYSGVRSFLEAGQKGSPTEASVAGDARMERVTGAIMAGALRFGAADVYDALTTLNELKGRARVELAKVDFLLVPSAAHHYTVAEIEAEEKQAEDVSWPKNANLGRFTNFVNLMDLAAIAVPSGLLHCEEPSATSDPTGEVARRAALLRETGNSRSVLPFGVTLIGAAWSDESLWAVADRFHAATGLGCGPEGFGVKPYRSPCAA</sequence>
<name>A0ABR2YZ21_9CHLO</name>
<dbReference type="InterPro" id="IPR023631">
    <property type="entry name" value="Amidase_dom"/>
</dbReference>